<evidence type="ECO:0000256" key="2">
    <source>
        <dbReference type="ARBA" id="ARBA00007868"/>
    </source>
</evidence>
<gene>
    <name evidence="12" type="ORF">SAMN04488138_108119</name>
</gene>
<dbReference type="PANTHER" id="PTHR30372">
    <property type="entry name" value="LIPID-A-DISACCHARIDE SYNTHASE"/>
    <property type="match status" value="1"/>
</dbReference>
<keyword evidence="7" id="KW-0328">Glycosyltransferase</keyword>
<organism evidence="12 13">
    <name type="scientific">Celeribacter halophilus</name>
    <dbReference type="NCBI Taxonomy" id="576117"/>
    <lineage>
        <taxon>Bacteria</taxon>
        <taxon>Pseudomonadati</taxon>
        <taxon>Pseudomonadota</taxon>
        <taxon>Alphaproteobacteria</taxon>
        <taxon>Rhodobacterales</taxon>
        <taxon>Roseobacteraceae</taxon>
        <taxon>Celeribacter</taxon>
    </lineage>
</organism>
<evidence type="ECO:0000256" key="6">
    <source>
        <dbReference type="ARBA" id="ARBA00022556"/>
    </source>
</evidence>
<evidence type="ECO:0000256" key="7">
    <source>
        <dbReference type="ARBA" id="ARBA00022676"/>
    </source>
</evidence>
<evidence type="ECO:0000313" key="12">
    <source>
        <dbReference type="EMBL" id="SFJ69963.1"/>
    </source>
</evidence>
<evidence type="ECO:0000256" key="1">
    <source>
        <dbReference type="ARBA" id="ARBA00002056"/>
    </source>
</evidence>
<dbReference type="RefSeq" id="WP_066599961.1">
    <property type="nucleotide sequence ID" value="NZ_FORY01000008.1"/>
</dbReference>
<dbReference type="SUPFAM" id="SSF53756">
    <property type="entry name" value="UDP-Glycosyltransferase/glycogen phosphorylase"/>
    <property type="match status" value="1"/>
</dbReference>
<evidence type="ECO:0000256" key="4">
    <source>
        <dbReference type="ARBA" id="ARBA00020902"/>
    </source>
</evidence>
<evidence type="ECO:0000256" key="10">
    <source>
        <dbReference type="ARBA" id="ARBA00048975"/>
    </source>
</evidence>
<dbReference type="InterPro" id="IPR003835">
    <property type="entry name" value="Glyco_trans_19"/>
</dbReference>
<evidence type="ECO:0000256" key="11">
    <source>
        <dbReference type="NCBIfam" id="TIGR00215"/>
    </source>
</evidence>
<sequence>MTLKVFVIAGEPSGDRLGGAVMAGLAALADDVEFRGVGGAAMAEAGLVSQFPMSELSLMGIAEILPKYFHLKRRIREVAEAILDWQPDVVVTIDSPDFCLRVADLVKARSDIRICHYVAPTVWAWRPGRAGKLAKRVDQLLALFPFEPPFFEKEGLRCDFVGHPVATEDLASDQDVADFRARHGIGTEPLVLILPGSRKSEVWILALLFGEAMGHFSLHHPKARYVLPMAQNVEDVVRRVVKSDWPVQPILIEASDKAEKAAAFRAADVALAASGTVSLELAANDTPMVIAYRMNWLTEMIIKRKLLVDTVTLVNLVSETRVVPEFLGKECIPQKITASLSHVLNTGDDQRAAMKLTMERLGRGQENPGLRAARAILDGIAQG</sequence>
<comment type="similarity">
    <text evidence="2">Belongs to the LpxB family.</text>
</comment>
<dbReference type="EMBL" id="FORY01000008">
    <property type="protein sequence ID" value="SFJ69963.1"/>
    <property type="molecule type" value="Genomic_DNA"/>
</dbReference>
<protein>
    <recommendedName>
        <fullName evidence="4 11">Lipid-A-disaccharide synthase</fullName>
        <ecNumber evidence="3 11">2.4.1.182</ecNumber>
    </recommendedName>
</protein>
<dbReference type="GO" id="GO:0016020">
    <property type="term" value="C:membrane"/>
    <property type="evidence" value="ECO:0007669"/>
    <property type="project" value="GOC"/>
</dbReference>
<dbReference type="GO" id="GO:0009245">
    <property type="term" value="P:lipid A biosynthetic process"/>
    <property type="evidence" value="ECO:0007669"/>
    <property type="project" value="UniProtKB-UniRule"/>
</dbReference>
<evidence type="ECO:0000313" key="13">
    <source>
        <dbReference type="Proteomes" id="UP000183299"/>
    </source>
</evidence>
<dbReference type="NCBIfam" id="TIGR00215">
    <property type="entry name" value="lpxB"/>
    <property type="match status" value="1"/>
</dbReference>
<name>A0A1I3THH5_9RHOB</name>
<keyword evidence="6" id="KW-0441">Lipid A biosynthesis</keyword>
<dbReference type="STRING" id="576117.SAMN04488138_108119"/>
<dbReference type="OrthoDB" id="9801642at2"/>
<keyword evidence="8" id="KW-0808">Transferase</keyword>
<evidence type="ECO:0000256" key="8">
    <source>
        <dbReference type="ARBA" id="ARBA00022679"/>
    </source>
</evidence>
<comment type="catalytic activity">
    <reaction evidence="10">
        <text>a lipid X + a UDP-2-N,3-O-bis[(3R)-3-hydroxyacyl]-alpha-D-glucosamine = a lipid A disaccharide + UDP + H(+)</text>
        <dbReference type="Rhea" id="RHEA:67828"/>
        <dbReference type="ChEBI" id="CHEBI:15378"/>
        <dbReference type="ChEBI" id="CHEBI:58223"/>
        <dbReference type="ChEBI" id="CHEBI:137748"/>
        <dbReference type="ChEBI" id="CHEBI:176338"/>
        <dbReference type="ChEBI" id="CHEBI:176343"/>
        <dbReference type="EC" id="2.4.1.182"/>
    </reaction>
</comment>
<keyword evidence="9" id="KW-0443">Lipid metabolism</keyword>
<evidence type="ECO:0000256" key="5">
    <source>
        <dbReference type="ARBA" id="ARBA00022516"/>
    </source>
</evidence>
<dbReference type="EC" id="2.4.1.182" evidence="3 11"/>
<keyword evidence="13" id="KW-1185">Reference proteome</keyword>
<dbReference type="Pfam" id="PF02684">
    <property type="entry name" value="LpxB"/>
    <property type="match status" value="1"/>
</dbReference>
<reference evidence="12 13" key="1">
    <citation type="submission" date="2016-10" db="EMBL/GenBank/DDBJ databases">
        <authorList>
            <person name="de Groot N.N."/>
        </authorList>
    </citation>
    <scope>NUCLEOTIDE SEQUENCE [LARGE SCALE GENOMIC DNA]</scope>
    <source>
        <strain evidence="12 13">CGMCC 1.8891</strain>
    </source>
</reference>
<proteinExistence type="inferred from homology"/>
<dbReference type="Proteomes" id="UP000183299">
    <property type="component" value="Unassembled WGS sequence"/>
</dbReference>
<keyword evidence="5" id="KW-0444">Lipid biosynthesis</keyword>
<evidence type="ECO:0000256" key="3">
    <source>
        <dbReference type="ARBA" id="ARBA00012687"/>
    </source>
</evidence>
<accession>A0A1I3THH5</accession>
<comment type="function">
    <text evidence="1">Condensation of UDP-2,3-diacylglucosamine and 2,3-diacylglucosamine-1-phosphate to form lipid A disaccharide, a precursor of lipid A, a phosphorylated glycolipid that anchors the lipopolysaccharide to the outer membrane of the cell.</text>
</comment>
<dbReference type="GO" id="GO:0008915">
    <property type="term" value="F:lipid-A-disaccharide synthase activity"/>
    <property type="evidence" value="ECO:0007669"/>
    <property type="project" value="UniProtKB-UniRule"/>
</dbReference>
<dbReference type="AlphaFoldDB" id="A0A1I3THH5"/>
<dbReference type="GeneID" id="98665435"/>
<dbReference type="GO" id="GO:0005543">
    <property type="term" value="F:phospholipid binding"/>
    <property type="evidence" value="ECO:0007669"/>
    <property type="project" value="TreeGrafter"/>
</dbReference>
<dbReference type="PANTHER" id="PTHR30372:SF4">
    <property type="entry name" value="LIPID-A-DISACCHARIDE SYNTHASE, MITOCHONDRIAL-RELATED"/>
    <property type="match status" value="1"/>
</dbReference>
<evidence type="ECO:0000256" key="9">
    <source>
        <dbReference type="ARBA" id="ARBA00023098"/>
    </source>
</evidence>